<dbReference type="RefSeq" id="WP_039588513.1">
    <property type="nucleotide sequence ID" value="NZ_JQGJ02000002.1"/>
</dbReference>
<dbReference type="SUPFAM" id="SSF51306">
    <property type="entry name" value="LexA/Signal peptidase"/>
    <property type="match status" value="1"/>
</dbReference>
<gene>
    <name evidence="2" type="ORF">JZ00_01060</name>
</gene>
<sequence length="143" mass="15443">MNLISLRQITESELPTLLQVLSGRASGGCPSPAADHYEAPISLDDLVDLRAPDVGLGETEGDSMSPAGILNGTKLVIDRARTPQVGNVVVAYIDNQPVVKRLDRQLNGGWMLSSDNPWYPPIQGLEEIEVFGVVTWSLTLHVP</sequence>
<dbReference type="InterPro" id="IPR039418">
    <property type="entry name" value="LexA-like"/>
</dbReference>
<evidence type="ECO:0000313" key="2">
    <source>
        <dbReference type="EMBL" id="KHK66451.1"/>
    </source>
</evidence>
<dbReference type="AlphaFoldDB" id="A0A0B1ZB53"/>
<dbReference type="InterPro" id="IPR036286">
    <property type="entry name" value="LexA/Signal_pep-like_sf"/>
</dbReference>
<organism evidence="2 3">
    <name type="scientific">Pseudomonas frederiksbergensis</name>
    <dbReference type="NCBI Taxonomy" id="104087"/>
    <lineage>
        <taxon>Bacteria</taxon>
        <taxon>Pseudomonadati</taxon>
        <taxon>Pseudomonadota</taxon>
        <taxon>Gammaproteobacteria</taxon>
        <taxon>Pseudomonadales</taxon>
        <taxon>Pseudomonadaceae</taxon>
        <taxon>Pseudomonas</taxon>
    </lineage>
</organism>
<evidence type="ECO:0000259" key="1">
    <source>
        <dbReference type="Pfam" id="PF00717"/>
    </source>
</evidence>
<dbReference type="CDD" id="cd06529">
    <property type="entry name" value="S24_LexA-like"/>
    <property type="match status" value="1"/>
</dbReference>
<dbReference type="InterPro" id="IPR015927">
    <property type="entry name" value="Peptidase_S24_S26A/B/C"/>
</dbReference>
<evidence type="ECO:0000313" key="3">
    <source>
        <dbReference type="Proteomes" id="UP000030949"/>
    </source>
</evidence>
<protein>
    <submittedName>
        <fullName evidence="2">UV resistance protein</fullName>
    </submittedName>
</protein>
<accession>A0A0B1ZB53</accession>
<name>A0A0B1ZB53_9PSED</name>
<dbReference type="InterPro" id="IPR050077">
    <property type="entry name" value="LexA_repressor"/>
</dbReference>
<feature type="domain" description="Peptidase S24/S26A/S26B/S26C" evidence="1">
    <location>
        <begin position="20"/>
        <end position="134"/>
    </location>
</feature>
<comment type="caution">
    <text evidence="2">The sequence shown here is derived from an EMBL/GenBank/DDBJ whole genome shotgun (WGS) entry which is preliminary data.</text>
</comment>
<proteinExistence type="predicted"/>
<dbReference type="Proteomes" id="UP000030949">
    <property type="component" value="Unassembled WGS sequence"/>
</dbReference>
<dbReference type="PANTHER" id="PTHR33516">
    <property type="entry name" value="LEXA REPRESSOR"/>
    <property type="match status" value="1"/>
</dbReference>
<dbReference type="Pfam" id="PF00717">
    <property type="entry name" value="Peptidase_S24"/>
    <property type="match status" value="1"/>
</dbReference>
<dbReference type="PANTHER" id="PTHR33516:SF2">
    <property type="entry name" value="LEXA REPRESSOR-RELATED"/>
    <property type="match status" value="1"/>
</dbReference>
<dbReference type="EMBL" id="JQGJ01000001">
    <property type="protein sequence ID" value="KHK66451.1"/>
    <property type="molecule type" value="Genomic_DNA"/>
</dbReference>
<dbReference type="OrthoDB" id="9787787at2"/>
<dbReference type="Gene3D" id="2.10.109.10">
    <property type="entry name" value="Umud Fragment, subunit A"/>
    <property type="match status" value="1"/>
</dbReference>
<reference evidence="3" key="1">
    <citation type="submission" date="2015-03" db="EMBL/GenBank/DDBJ databases">
        <title>Pseudomonas frederiksbergensis hydrocarbon degrader.</title>
        <authorList>
            <person name="Brown L.M."/>
            <person name="Ruiz O.N."/>
            <person name="Mueller S."/>
            <person name="Gunasekera T.S."/>
        </authorList>
    </citation>
    <scope>NUCLEOTIDE SEQUENCE [LARGE SCALE GENOMIC DNA]</scope>
    <source>
        <strain evidence="3">SI8</strain>
    </source>
</reference>